<dbReference type="GO" id="GO:0009279">
    <property type="term" value="C:cell outer membrane"/>
    <property type="evidence" value="ECO:0007669"/>
    <property type="project" value="UniProtKB-SubCell"/>
</dbReference>
<evidence type="ECO:0000313" key="13">
    <source>
        <dbReference type="EMBL" id="TPD58909.1"/>
    </source>
</evidence>
<evidence type="ECO:0000313" key="14">
    <source>
        <dbReference type="Proteomes" id="UP000319148"/>
    </source>
</evidence>
<protein>
    <submittedName>
        <fullName evidence="13">TonB-dependent receptor</fullName>
    </submittedName>
</protein>
<evidence type="ECO:0000256" key="3">
    <source>
        <dbReference type="ARBA" id="ARBA00022452"/>
    </source>
</evidence>
<dbReference type="Pfam" id="PF07715">
    <property type="entry name" value="Plug"/>
    <property type="match status" value="1"/>
</dbReference>
<dbReference type="Pfam" id="PF00593">
    <property type="entry name" value="TonB_dep_Rec_b-barrel"/>
    <property type="match status" value="1"/>
</dbReference>
<evidence type="ECO:0000256" key="8">
    <source>
        <dbReference type="PROSITE-ProRule" id="PRU01360"/>
    </source>
</evidence>
<feature type="signal peptide" evidence="10">
    <location>
        <begin position="1"/>
        <end position="31"/>
    </location>
</feature>
<keyword evidence="4 8" id="KW-0812">Transmembrane</keyword>
<reference evidence="14" key="1">
    <citation type="submission" date="2019-06" db="EMBL/GenBank/DDBJ databases">
        <title>The complete genome of Emcibacter congregatus ZYLT.</title>
        <authorList>
            <person name="Zhao Z."/>
        </authorList>
    </citation>
    <scope>NUCLEOTIDE SEQUENCE [LARGE SCALE GENOMIC DNA]</scope>
    <source>
        <strain evidence="14">MCCC 1A06723</strain>
    </source>
</reference>
<dbReference type="Proteomes" id="UP000319148">
    <property type="component" value="Unassembled WGS sequence"/>
</dbReference>
<evidence type="ECO:0000256" key="10">
    <source>
        <dbReference type="SAM" id="SignalP"/>
    </source>
</evidence>
<name>A0A501PEN9_9PROT</name>
<evidence type="ECO:0000256" key="1">
    <source>
        <dbReference type="ARBA" id="ARBA00004571"/>
    </source>
</evidence>
<dbReference type="PROSITE" id="PS52016">
    <property type="entry name" value="TONB_DEPENDENT_REC_3"/>
    <property type="match status" value="1"/>
</dbReference>
<organism evidence="13 14">
    <name type="scientific">Emcibacter nanhaiensis</name>
    <dbReference type="NCBI Taxonomy" id="1505037"/>
    <lineage>
        <taxon>Bacteria</taxon>
        <taxon>Pseudomonadati</taxon>
        <taxon>Pseudomonadota</taxon>
        <taxon>Alphaproteobacteria</taxon>
        <taxon>Emcibacterales</taxon>
        <taxon>Emcibacteraceae</taxon>
        <taxon>Emcibacter</taxon>
    </lineage>
</organism>
<evidence type="ECO:0000256" key="6">
    <source>
        <dbReference type="ARBA" id="ARBA00023136"/>
    </source>
</evidence>
<evidence type="ECO:0000259" key="11">
    <source>
        <dbReference type="Pfam" id="PF00593"/>
    </source>
</evidence>
<dbReference type="Gene3D" id="2.40.170.20">
    <property type="entry name" value="TonB-dependent receptor, beta-barrel domain"/>
    <property type="match status" value="1"/>
</dbReference>
<comment type="subcellular location">
    <subcellularLocation>
        <location evidence="1 8">Cell outer membrane</location>
        <topology evidence="1 8">Multi-pass membrane protein</topology>
    </subcellularLocation>
</comment>
<proteinExistence type="inferred from homology"/>
<dbReference type="PANTHER" id="PTHR47234">
    <property type="match status" value="1"/>
</dbReference>
<feature type="domain" description="TonB-dependent receptor plug" evidence="12">
    <location>
        <begin position="61"/>
        <end position="168"/>
    </location>
</feature>
<dbReference type="InterPro" id="IPR039426">
    <property type="entry name" value="TonB-dep_rcpt-like"/>
</dbReference>
<sequence length="967" mass="104841">MKSDFSSRLKYGVSALAVASTLSMTAQVTQAQEADAEEGMMFEEVVVTGSRIKRKDIESVAPLVVTGAEEVKFSGYNRVEDLLNSLPQLEAGQTAFISNGASGTANLDLRGLSPIRTLVLVNGRRLQPGGINSRAADINQIPTALIKNVEVMTGGGASTYGADAVAGVVNFIMDKEFEGVQMSAGIAAYQHNNGNDYIQGLMDEKGFEYPTGSSGLEGWQYTLDMTVGGSFAEDKGHAVAYVNYRKVDELRQESRDYSSCALSGGGTSCGGSGNAIVPNFYLGGLNPDGSFNWDEYYGYYTLDANSNFVPSVGNQYNYAPPNHFQRPDEKFSGGAFINYEINDNFKPYIELGFMNDRTSAQIAESGTFFAETLSISCSNPMLSAAQVQAICTDNGLGADDSFATYIGKRNVEGDPRRDVLEHTSYRIVAGTEGQIDDNWSYDVSVLYAATASSSTYLNDFHANLVSEAIDVTTDGDGNLVCTSGRSGCVPYNVFTYQGVTAEAANALLATAQQTGFSSELVINGYVTGELPVTIAEDPISTVFGVEYRKEKYENISSYVYEQGLLNGQGGPTPSVAGHYDVKEFFAEAYVPIVQNSEFAQELSMELGFRYSDYKTSSDSSYDATTYRIGLNWQPIDEIKLRGSYNRAVRAPNVYELFEPQNLGLWNGDDPCAGDVPVYTAAQCANTGVTDAQYTHVVPSPASQYNALYGGNPDLQPEKADTWTVGFVAHPMDNMNISVDYWDIKITDVVGYVGAATALQGCATTGLDTYCDLINRSGSGSLWLGTEGYVVATNANLGLRHWKGIDFSADYLMDFDNGGSLTVNMLGTLLLDKIYRDIAEDASTEYNCKGVYSDNCFASPKWRHTLRVTYNSGDFWTVSAKWRYYASIDGEDADVGSIDEDGIGAQSYFDLTASFDVTEQVGLVMGVNNIFDKEPPLVGGRYSTNANTIAGYYDTLGRYLHAKVTAKF</sequence>
<evidence type="ECO:0000256" key="9">
    <source>
        <dbReference type="RuleBase" id="RU003357"/>
    </source>
</evidence>
<keyword evidence="10" id="KW-0732">Signal</keyword>
<dbReference type="OrthoDB" id="7051241at2"/>
<evidence type="ECO:0000256" key="4">
    <source>
        <dbReference type="ARBA" id="ARBA00022692"/>
    </source>
</evidence>
<evidence type="ECO:0000256" key="7">
    <source>
        <dbReference type="ARBA" id="ARBA00023237"/>
    </source>
</evidence>
<dbReference type="RefSeq" id="WP_139941486.1">
    <property type="nucleotide sequence ID" value="NZ_JBHSYP010000002.1"/>
</dbReference>
<accession>A0A501PEN9</accession>
<dbReference type="SUPFAM" id="SSF56935">
    <property type="entry name" value="Porins"/>
    <property type="match status" value="1"/>
</dbReference>
<keyword evidence="5 9" id="KW-0798">TonB box</keyword>
<dbReference type="InterPro" id="IPR000531">
    <property type="entry name" value="Beta-barrel_TonB"/>
</dbReference>
<comment type="caution">
    <text evidence="13">The sequence shown here is derived from an EMBL/GenBank/DDBJ whole genome shotgun (WGS) entry which is preliminary data.</text>
</comment>
<evidence type="ECO:0000256" key="2">
    <source>
        <dbReference type="ARBA" id="ARBA00022448"/>
    </source>
</evidence>
<feature type="chain" id="PRO_5021211159" evidence="10">
    <location>
        <begin position="32"/>
        <end position="967"/>
    </location>
</feature>
<dbReference type="Gene3D" id="2.170.130.10">
    <property type="entry name" value="TonB-dependent receptor, plug domain"/>
    <property type="match status" value="1"/>
</dbReference>
<evidence type="ECO:0000259" key="12">
    <source>
        <dbReference type="Pfam" id="PF07715"/>
    </source>
</evidence>
<keyword evidence="7 8" id="KW-0998">Cell outer membrane</keyword>
<evidence type="ECO:0000256" key="5">
    <source>
        <dbReference type="ARBA" id="ARBA00023077"/>
    </source>
</evidence>
<dbReference type="InterPro" id="IPR036942">
    <property type="entry name" value="Beta-barrel_TonB_sf"/>
</dbReference>
<dbReference type="InterPro" id="IPR037066">
    <property type="entry name" value="Plug_dom_sf"/>
</dbReference>
<keyword evidence="3 8" id="KW-1134">Transmembrane beta strand</keyword>
<dbReference type="AlphaFoldDB" id="A0A501PEN9"/>
<keyword evidence="2 8" id="KW-0813">Transport</keyword>
<comment type="similarity">
    <text evidence="8 9">Belongs to the TonB-dependent receptor family.</text>
</comment>
<gene>
    <name evidence="13" type="ORF">FIV46_13575</name>
</gene>
<keyword evidence="14" id="KW-1185">Reference proteome</keyword>
<dbReference type="PANTHER" id="PTHR47234:SF2">
    <property type="entry name" value="TONB-DEPENDENT RECEPTOR"/>
    <property type="match status" value="1"/>
</dbReference>
<keyword evidence="13" id="KW-0675">Receptor</keyword>
<dbReference type="EMBL" id="VFIY01000016">
    <property type="protein sequence ID" value="TPD58909.1"/>
    <property type="molecule type" value="Genomic_DNA"/>
</dbReference>
<feature type="domain" description="TonB-dependent receptor-like beta-barrel" evidence="11">
    <location>
        <begin position="404"/>
        <end position="929"/>
    </location>
</feature>
<dbReference type="InterPro" id="IPR012910">
    <property type="entry name" value="Plug_dom"/>
</dbReference>
<keyword evidence="6 8" id="KW-0472">Membrane</keyword>